<gene>
    <name evidence="1" type="ORF">NSA23_14520</name>
</gene>
<dbReference type="EMBL" id="JANJZL010000015">
    <property type="protein sequence ID" value="MCR2045315.1"/>
    <property type="molecule type" value="Genomic_DNA"/>
</dbReference>
<accession>A0A9X2S661</accession>
<dbReference type="InterPro" id="IPR007344">
    <property type="entry name" value="GrpB/CoaE"/>
</dbReference>
<name>A0A9X2S661_9FIRM</name>
<evidence type="ECO:0000313" key="2">
    <source>
        <dbReference type="Proteomes" id="UP001142078"/>
    </source>
</evidence>
<organism evidence="1 2">
    <name type="scientific">Anaerosalibacter massiliensis</name>
    <dbReference type="NCBI Taxonomy" id="1347392"/>
    <lineage>
        <taxon>Bacteria</taxon>
        <taxon>Bacillati</taxon>
        <taxon>Bacillota</taxon>
        <taxon>Tissierellia</taxon>
        <taxon>Tissierellales</taxon>
        <taxon>Sporanaerobacteraceae</taxon>
        <taxon>Anaerosalibacter</taxon>
    </lineage>
</organism>
<dbReference type="Pfam" id="PF04229">
    <property type="entry name" value="GrpB"/>
    <property type="match status" value="1"/>
</dbReference>
<evidence type="ECO:0000313" key="1">
    <source>
        <dbReference type="EMBL" id="MCR2045315.1"/>
    </source>
</evidence>
<dbReference type="PANTHER" id="PTHR34822:SF1">
    <property type="entry name" value="GRPB FAMILY PROTEIN"/>
    <property type="match status" value="1"/>
</dbReference>
<dbReference type="InterPro" id="IPR043519">
    <property type="entry name" value="NT_sf"/>
</dbReference>
<keyword evidence="2" id="KW-1185">Reference proteome</keyword>
<dbReference type="OrthoDB" id="9799092at2"/>
<dbReference type="PANTHER" id="PTHR34822">
    <property type="entry name" value="GRPB DOMAIN PROTEIN (AFU_ORTHOLOGUE AFUA_1G01530)"/>
    <property type="match status" value="1"/>
</dbReference>
<reference evidence="1" key="1">
    <citation type="submission" date="2022-07" db="EMBL/GenBank/DDBJ databases">
        <title>Enhanced cultured diversity of the mouse gut microbiota enables custom-made synthetic communities.</title>
        <authorList>
            <person name="Afrizal A."/>
        </authorList>
    </citation>
    <scope>NUCLEOTIDE SEQUENCE</scope>
    <source>
        <strain evidence="1">DSM 29482</strain>
    </source>
</reference>
<comment type="caution">
    <text evidence="1">The sequence shown here is derived from an EMBL/GenBank/DDBJ whole genome shotgun (WGS) entry which is preliminary data.</text>
</comment>
<protein>
    <submittedName>
        <fullName evidence="1">GrpB family protein</fullName>
    </submittedName>
</protein>
<proteinExistence type="predicted"/>
<sequence>MIGVPRNKVILSEYDKGWEKVFEEEKRKILNICGDNIMTIEHIGSTSIPGLIAKPIIDIALTFDNKEKRDKIIESIVSLSYEFIQETDVIDRLFFVKRINRDSYYHIHGYPQDSVNYTNQILFRDYLRNHKEIAEEYAQLKKDLYRRYKDNRSEYTAGKSNFIKNLLKIITK</sequence>
<dbReference type="RefSeq" id="WP_042683251.1">
    <property type="nucleotide sequence ID" value="NZ_CABKTM010000074.1"/>
</dbReference>
<dbReference type="Proteomes" id="UP001142078">
    <property type="component" value="Unassembled WGS sequence"/>
</dbReference>
<dbReference type="AlphaFoldDB" id="A0A9X2S661"/>
<dbReference type="SUPFAM" id="SSF81301">
    <property type="entry name" value="Nucleotidyltransferase"/>
    <property type="match status" value="1"/>
</dbReference>
<dbReference type="Gene3D" id="3.30.460.10">
    <property type="entry name" value="Beta Polymerase, domain 2"/>
    <property type="match status" value="1"/>
</dbReference>